<dbReference type="AlphaFoldDB" id="K8F2K6"/>
<dbReference type="GO" id="GO:0005198">
    <property type="term" value="F:structural molecule activity"/>
    <property type="evidence" value="ECO:0007669"/>
    <property type="project" value="TreeGrafter"/>
</dbReference>
<dbReference type="GO" id="GO:0005634">
    <property type="term" value="C:nucleus"/>
    <property type="evidence" value="ECO:0007669"/>
    <property type="project" value="TreeGrafter"/>
</dbReference>
<feature type="domain" description="PCI" evidence="2">
    <location>
        <begin position="197"/>
        <end position="374"/>
    </location>
</feature>
<dbReference type="PANTHER" id="PTHR10539">
    <property type="entry name" value="26S PROTEASOME NON-ATPASE REGULATORY SUBUNIT 13"/>
    <property type="match status" value="1"/>
</dbReference>
<dbReference type="SMART" id="SM00088">
    <property type="entry name" value="PINT"/>
    <property type="match status" value="1"/>
</dbReference>
<dbReference type="InterPro" id="IPR035298">
    <property type="entry name" value="PSMD13"/>
</dbReference>
<dbReference type="Pfam" id="PF01399">
    <property type="entry name" value="PCI"/>
    <property type="match status" value="1"/>
</dbReference>
<dbReference type="KEGG" id="bpg:Bathy12g03560"/>
<dbReference type="InterPro" id="IPR054179">
    <property type="entry name" value="PSD13_N"/>
</dbReference>
<organism evidence="3 4">
    <name type="scientific">Bathycoccus prasinos</name>
    <dbReference type="NCBI Taxonomy" id="41875"/>
    <lineage>
        <taxon>Eukaryota</taxon>
        <taxon>Viridiplantae</taxon>
        <taxon>Chlorophyta</taxon>
        <taxon>Mamiellophyceae</taxon>
        <taxon>Mamiellales</taxon>
        <taxon>Bathycoccaceae</taxon>
        <taxon>Bathycoccus</taxon>
    </lineage>
</organism>
<dbReference type="Proteomes" id="UP000198341">
    <property type="component" value="Chromosome 12"/>
</dbReference>
<dbReference type="Pfam" id="PF22037">
    <property type="entry name" value="PSD13_N"/>
    <property type="match status" value="1"/>
</dbReference>
<evidence type="ECO:0000313" key="4">
    <source>
        <dbReference type="Proteomes" id="UP000198341"/>
    </source>
</evidence>
<sequence length="412" mass="46239">MSLSAAEQFIDDAISSHQTKTTNFGGDGDLNIVENKLQVLKELKELYSQKLWHQLTESLELTVANQSLFPSPDDGELLVNLYKIFVNDFEERLNALRLARVAVHVSSRCKNREEAIEFLTSAMEKIKTTRQTSFEEAVVYVRLHIALLYLHGGDESKAKTEVAKDAKQDLAQWKAPDPSVSAAYHYLAAQLYKHNRDFANFYGSGILYMAYVDATALGDEVATELAVDLALAALLGEGVYNFAEFLAHPISKYISKENGSEFGWLLDMVQVFNDGDLNAYDLLCERYAEQLNAQPALVAHERKLREKITILAFLRIVFELPAEKREIDLADIAVRTKLTVDGVEYLLMKTLSAGLIRGEIDEVSSKVVVTWAMPRILLKPQIRELADRLDQWIAKVSSTTASLQSELMITAN</sequence>
<dbReference type="STRING" id="41875.K8F2K6"/>
<evidence type="ECO:0000313" key="3">
    <source>
        <dbReference type="EMBL" id="CCO19040.1"/>
    </source>
</evidence>
<keyword evidence="1" id="KW-0647">Proteasome</keyword>
<dbReference type="RefSeq" id="XP_007509925.1">
    <property type="nucleotide sequence ID" value="XM_007509863.1"/>
</dbReference>
<evidence type="ECO:0000256" key="1">
    <source>
        <dbReference type="ARBA" id="ARBA00022942"/>
    </source>
</evidence>
<gene>
    <name evidence="3" type="ordered locus">Bathy12g03560</name>
</gene>
<dbReference type="PROSITE" id="PS50250">
    <property type="entry name" value="PCI"/>
    <property type="match status" value="1"/>
</dbReference>
<evidence type="ECO:0000259" key="2">
    <source>
        <dbReference type="PROSITE" id="PS50250"/>
    </source>
</evidence>
<dbReference type="OrthoDB" id="1093at2759"/>
<dbReference type="eggNOG" id="KOG2908">
    <property type="taxonomic scope" value="Eukaryota"/>
</dbReference>
<accession>K8F2K6</accession>
<name>K8F2K6_9CHLO</name>
<proteinExistence type="predicted"/>
<dbReference type="GO" id="GO:0005829">
    <property type="term" value="C:cytosol"/>
    <property type="evidence" value="ECO:0007669"/>
    <property type="project" value="TreeGrafter"/>
</dbReference>
<protein>
    <recommendedName>
        <fullName evidence="2">PCI domain-containing protein</fullName>
    </recommendedName>
</protein>
<dbReference type="GO" id="GO:0008541">
    <property type="term" value="C:proteasome regulatory particle, lid subcomplex"/>
    <property type="evidence" value="ECO:0007669"/>
    <property type="project" value="TreeGrafter"/>
</dbReference>
<reference evidence="3 4" key="1">
    <citation type="submission" date="2011-10" db="EMBL/GenBank/DDBJ databases">
        <authorList>
            <person name="Genoscope - CEA"/>
        </authorList>
    </citation>
    <scope>NUCLEOTIDE SEQUENCE [LARGE SCALE GENOMIC DNA]</scope>
    <source>
        <strain evidence="3 4">RCC 1105</strain>
    </source>
</reference>
<dbReference type="GO" id="GO:0006511">
    <property type="term" value="P:ubiquitin-dependent protein catabolic process"/>
    <property type="evidence" value="ECO:0007669"/>
    <property type="project" value="TreeGrafter"/>
</dbReference>
<dbReference type="InterPro" id="IPR000717">
    <property type="entry name" value="PCI_dom"/>
</dbReference>
<dbReference type="PANTHER" id="PTHR10539:SF0">
    <property type="entry name" value="26S PROTEASOME NON-ATPASE REGULATORY SUBUNIT 13"/>
    <property type="match status" value="1"/>
</dbReference>
<dbReference type="EMBL" id="FO082267">
    <property type="protein sequence ID" value="CCO19040.1"/>
    <property type="molecule type" value="Genomic_DNA"/>
</dbReference>
<keyword evidence="4" id="KW-1185">Reference proteome</keyword>
<dbReference type="GeneID" id="19012583"/>